<protein>
    <submittedName>
        <fullName evidence="3">Uncharacterized protein</fullName>
    </submittedName>
</protein>
<sequence length="165" mass="17831">MQPHQNAIIIIIIALAPSGEVGRGARAQNSHAAIQSGKISCVVLYVFIKQHTYDQQTNSENLKRFSRCHCDVKITPGTSLQARIQDFIQDGRDLCVTNYPTLGVDKKKRFAHASRWRYRIQCTPVAAPAGDAQADGPAADTADPATSSRGYGVNHLTAGLGCAQL</sequence>
<dbReference type="EMBL" id="BGZK01001213">
    <property type="protein sequence ID" value="GBP74579.1"/>
    <property type="molecule type" value="Genomic_DNA"/>
</dbReference>
<proteinExistence type="predicted"/>
<gene>
    <name evidence="3" type="ORF">EVAR_39982_1</name>
</gene>
<feature type="compositionally biased region" description="Low complexity" evidence="1">
    <location>
        <begin position="129"/>
        <end position="146"/>
    </location>
</feature>
<accession>A0A4C1YIX6</accession>
<dbReference type="AlphaFoldDB" id="A0A4C1YIX6"/>
<evidence type="ECO:0000256" key="1">
    <source>
        <dbReference type="SAM" id="MobiDB-lite"/>
    </source>
</evidence>
<evidence type="ECO:0000313" key="4">
    <source>
        <dbReference type="Proteomes" id="UP000299102"/>
    </source>
</evidence>
<dbReference type="Proteomes" id="UP000299102">
    <property type="component" value="Unassembled WGS sequence"/>
</dbReference>
<evidence type="ECO:0000256" key="2">
    <source>
        <dbReference type="SAM" id="SignalP"/>
    </source>
</evidence>
<keyword evidence="4" id="KW-1185">Reference proteome</keyword>
<keyword evidence="2" id="KW-0732">Signal</keyword>
<evidence type="ECO:0000313" key="3">
    <source>
        <dbReference type="EMBL" id="GBP74579.1"/>
    </source>
</evidence>
<name>A0A4C1YIX6_EUMVA</name>
<organism evidence="3 4">
    <name type="scientific">Eumeta variegata</name>
    <name type="common">Bagworm moth</name>
    <name type="synonym">Eumeta japonica</name>
    <dbReference type="NCBI Taxonomy" id="151549"/>
    <lineage>
        <taxon>Eukaryota</taxon>
        <taxon>Metazoa</taxon>
        <taxon>Ecdysozoa</taxon>
        <taxon>Arthropoda</taxon>
        <taxon>Hexapoda</taxon>
        <taxon>Insecta</taxon>
        <taxon>Pterygota</taxon>
        <taxon>Neoptera</taxon>
        <taxon>Endopterygota</taxon>
        <taxon>Lepidoptera</taxon>
        <taxon>Glossata</taxon>
        <taxon>Ditrysia</taxon>
        <taxon>Tineoidea</taxon>
        <taxon>Psychidae</taxon>
        <taxon>Oiketicinae</taxon>
        <taxon>Eumeta</taxon>
    </lineage>
</organism>
<feature type="region of interest" description="Disordered" evidence="1">
    <location>
        <begin position="129"/>
        <end position="148"/>
    </location>
</feature>
<feature type="chain" id="PRO_5020036471" evidence="2">
    <location>
        <begin position="19"/>
        <end position="165"/>
    </location>
</feature>
<comment type="caution">
    <text evidence="3">The sequence shown here is derived from an EMBL/GenBank/DDBJ whole genome shotgun (WGS) entry which is preliminary data.</text>
</comment>
<feature type="signal peptide" evidence="2">
    <location>
        <begin position="1"/>
        <end position="18"/>
    </location>
</feature>
<reference evidence="3 4" key="1">
    <citation type="journal article" date="2019" name="Commun. Biol.">
        <title>The bagworm genome reveals a unique fibroin gene that provides high tensile strength.</title>
        <authorList>
            <person name="Kono N."/>
            <person name="Nakamura H."/>
            <person name="Ohtoshi R."/>
            <person name="Tomita M."/>
            <person name="Numata K."/>
            <person name="Arakawa K."/>
        </authorList>
    </citation>
    <scope>NUCLEOTIDE SEQUENCE [LARGE SCALE GENOMIC DNA]</scope>
</reference>